<gene>
    <name evidence="10" type="primary">Ipp</name>
    <name evidence="10" type="ORF">Bhyg_01736</name>
</gene>
<evidence type="ECO:0000256" key="3">
    <source>
        <dbReference type="ARBA" id="ARBA00022441"/>
    </source>
</evidence>
<dbReference type="Gene3D" id="1.25.40.420">
    <property type="match status" value="1"/>
</dbReference>
<comment type="function">
    <text evidence="7">Probable substrate-specific adapter of an E3 ubiquitin-protein ligase complex which mediates the ubiquitination and subsequent proteasomal degradation of target proteins. May have a role in synapse differentiation and growth.</text>
</comment>
<dbReference type="InterPro" id="IPR011333">
    <property type="entry name" value="SKP1/BTB/POZ_sf"/>
</dbReference>
<dbReference type="Pfam" id="PF00651">
    <property type="entry name" value="BTB"/>
    <property type="match status" value="1"/>
</dbReference>
<dbReference type="SUPFAM" id="SSF54695">
    <property type="entry name" value="POZ domain"/>
    <property type="match status" value="1"/>
</dbReference>
<evidence type="ECO:0000256" key="7">
    <source>
        <dbReference type="ARBA" id="ARBA00043912"/>
    </source>
</evidence>
<dbReference type="FunFam" id="1.25.40.420:FF:000001">
    <property type="entry name" value="Kelch-like family member 12"/>
    <property type="match status" value="1"/>
</dbReference>
<dbReference type="InterPro" id="IPR017096">
    <property type="entry name" value="BTB-kelch_protein"/>
</dbReference>
<dbReference type="EMBL" id="WJQU01000001">
    <property type="protein sequence ID" value="KAJ6646523.1"/>
    <property type="molecule type" value="Genomic_DNA"/>
</dbReference>
<reference evidence="10" key="1">
    <citation type="submission" date="2022-07" db="EMBL/GenBank/DDBJ databases">
        <authorList>
            <person name="Trinca V."/>
            <person name="Uliana J.V.C."/>
            <person name="Torres T.T."/>
            <person name="Ward R.J."/>
            <person name="Monesi N."/>
        </authorList>
    </citation>
    <scope>NUCLEOTIDE SEQUENCE</scope>
    <source>
        <strain evidence="10">HSMRA1968</strain>
        <tissue evidence="10">Whole embryos</tissue>
    </source>
</reference>
<evidence type="ECO:0000256" key="2">
    <source>
        <dbReference type="ARBA" id="ARBA00013699"/>
    </source>
</evidence>
<feature type="domain" description="BTB" evidence="9">
    <location>
        <begin position="50"/>
        <end position="119"/>
    </location>
</feature>
<keyword evidence="11" id="KW-1185">Reference proteome</keyword>
<evidence type="ECO:0000313" key="11">
    <source>
        <dbReference type="Proteomes" id="UP001151699"/>
    </source>
</evidence>
<dbReference type="PANTHER" id="PTHR24412">
    <property type="entry name" value="KELCH PROTEIN"/>
    <property type="match status" value="1"/>
</dbReference>
<dbReference type="InterPro" id="IPR000210">
    <property type="entry name" value="BTB/POZ_dom"/>
</dbReference>
<dbReference type="Gene3D" id="2.120.10.80">
    <property type="entry name" value="Kelch-type beta propeller"/>
    <property type="match status" value="2"/>
</dbReference>
<dbReference type="InterPro" id="IPR011705">
    <property type="entry name" value="BACK"/>
</dbReference>
<evidence type="ECO:0000256" key="5">
    <source>
        <dbReference type="ARBA" id="ARBA00022786"/>
    </source>
</evidence>
<dbReference type="InterPro" id="IPR006652">
    <property type="entry name" value="Kelch_1"/>
</dbReference>
<comment type="pathway">
    <text evidence="1">Protein modification; protein ubiquitination.</text>
</comment>
<organism evidence="10 11">
    <name type="scientific">Pseudolycoriella hygida</name>
    <dbReference type="NCBI Taxonomy" id="35572"/>
    <lineage>
        <taxon>Eukaryota</taxon>
        <taxon>Metazoa</taxon>
        <taxon>Ecdysozoa</taxon>
        <taxon>Arthropoda</taxon>
        <taxon>Hexapoda</taxon>
        <taxon>Insecta</taxon>
        <taxon>Pterygota</taxon>
        <taxon>Neoptera</taxon>
        <taxon>Endopterygota</taxon>
        <taxon>Diptera</taxon>
        <taxon>Nematocera</taxon>
        <taxon>Sciaroidea</taxon>
        <taxon>Sciaridae</taxon>
        <taxon>Pseudolycoriella</taxon>
    </lineage>
</organism>
<evidence type="ECO:0000256" key="4">
    <source>
        <dbReference type="ARBA" id="ARBA00022737"/>
    </source>
</evidence>
<dbReference type="GO" id="GO:0003779">
    <property type="term" value="F:actin binding"/>
    <property type="evidence" value="ECO:0007669"/>
    <property type="project" value="UniProtKB-KW"/>
</dbReference>
<keyword evidence="5" id="KW-0833">Ubl conjugation pathway</keyword>
<name>A0A9Q0S750_9DIPT</name>
<evidence type="ECO:0000256" key="1">
    <source>
        <dbReference type="ARBA" id="ARBA00004906"/>
    </source>
</evidence>
<dbReference type="PANTHER" id="PTHR24412:SF35">
    <property type="entry name" value="ACTIN-BINDING PROTEIN IPP"/>
    <property type="match status" value="1"/>
</dbReference>
<dbReference type="InterPro" id="IPR015915">
    <property type="entry name" value="Kelch-typ_b-propeller"/>
</dbReference>
<dbReference type="SMART" id="SM00875">
    <property type="entry name" value="BACK"/>
    <property type="match status" value="1"/>
</dbReference>
<evidence type="ECO:0000313" key="10">
    <source>
        <dbReference type="EMBL" id="KAJ6646523.1"/>
    </source>
</evidence>
<dbReference type="Pfam" id="PF07707">
    <property type="entry name" value="BACK"/>
    <property type="match status" value="1"/>
</dbReference>
<dbReference type="Gene3D" id="3.30.710.10">
    <property type="entry name" value="Potassium Channel Kv1.1, Chain A"/>
    <property type="match status" value="1"/>
</dbReference>
<keyword evidence="3" id="KW-0880">Kelch repeat</keyword>
<dbReference type="OrthoDB" id="1022638at2759"/>
<dbReference type="PIRSF" id="PIRSF037037">
    <property type="entry name" value="Kelch-like_protein_gigaxonin"/>
    <property type="match status" value="1"/>
</dbReference>
<dbReference type="SUPFAM" id="SSF117281">
    <property type="entry name" value="Kelch motif"/>
    <property type="match status" value="2"/>
</dbReference>
<evidence type="ECO:0000259" key="9">
    <source>
        <dbReference type="PROSITE" id="PS50097"/>
    </source>
</evidence>
<keyword evidence="4" id="KW-0677">Repeat</keyword>
<evidence type="ECO:0000256" key="8">
    <source>
        <dbReference type="SAM" id="MobiDB-lite"/>
    </source>
</evidence>
<comment type="caution">
    <text evidence="10">The sequence shown here is derived from an EMBL/GenBank/DDBJ whole genome shotgun (WGS) entry which is preliminary data.</text>
</comment>
<protein>
    <recommendedName>
        <fullName evidence="2">Kelch-like protein diablo</fullName>
    </recommendedName>
</protein>
<sequence length="595" mass="66195">MPPLKTTHKEFQRSASPAVQQNTNKLSPKEKYAQKVLLNLNSLREDGRFCDVEIVADGITFNVHRAVLSSSSTYFEAMFRPALGLCEGKQKSVILHSIDPKILKLLLDFVYTGHVHIEQINVQELLAAADMLQIPEVVSECCDFLCRELHPTNALGILRFAEAHHCEELAQNAQNFVFTNFPQVAQEDELLDTPQILLSRILTSELLRVDSETQVFQAALRWIKHDVVQRRQFVFDILSNIRLALVPIQLINQAADECRDMSLKVALRSVQKDLTAKRGQLVPLRVCPRISAKKNIYIFGGVKRETSSGYGWNHADCIFDSVAKFDIFRREWLEAAPMIIGRIQPGVATLGGKIYVVGGERGSQILANGEVYDPQSNKWSDITPMIVPRCEFGLCALGGTLWAVGGWIGVDIGGSMECYDPIKDVWTEIGEMPEPRFSMGVVSFEGLIYVVGGCTTASRHLADLISYNPVTQEWTYLAPMQTGRSQLGVAILGRYLYVVGGNDKFSEVLRSVERYSFDDNEWSVVSPMMVNRASPAVAAADGLLYVAGGDQTCEVNFYRAQITISSVEVYDPLTDDWRSCTDLPVSRSEAGAVVL</sequence>
<dbReference type="AlphaFoldDB" id="A0A9Q0S750"/>
<feature type="compositionally biased region" description="Polar residues" evidence="8">
    <location>
        <begin position="13"/>
        <end position="25"/>
    </location>
</feature>
<dbReference type="Proteomes" id="UP001151699">
    <property type="component" value="Chromosome A"/>
</dbReference>
<keyword evidence="6" id="KW-0009">Actin-binding</keyword>
<dbReference type="PROSITE" id="PS50097">
    <property type="entry name" value="BTB"/>
    <property type="match status" value="1"/>
</dbReference>
<dbReference type="SMART" id="SM00612">
    <property type="entry name" value="Kelch"/>
    <property type="match status" value="6"/>
</dbReference>
<proteinExistence type="predicted"/>
<feature type="region of interest" description="Disordered" evidence="8">
    <location>
        <begin position="1"/>
        <end position="25"/>
    </location>
</feature>
<dbReference type="SMART" id="SM00225">
    <property type="entry name" value="BTB"/>
    <property type="match status" value="1"/>
</dbReference>
<dbReference type="Pfam" id="PF01344">
    <property type="entry name" value="Kelch_1"/>
    <property type="match status" value="5"/>
</dbReference>
<evidence type="ECO:0000256" key="6">
    <source>
        <dbReference type="ARBA" id="ARBA00023203"/>
    </source>
</evidence>
<accession>A0A9Q0S750</accession>